<dbReference type="AlphaFoldDB" id="C1FEL7"/>
<feature type="chain" id="PRO_5002909259" evidence="6">
    <location>
        <begin position="23"/>
        <end position="465"/>
    </location>
</feature>
<dbReference type="OrthoDB" id="6415790at2759"/>
<dbReference type="PANTHER" id="PTHR12778">
    <property type="entry name" value="SOLUTE CARRIER FAMILY 33 ACETYL-COA TRANSPORTER -RELATED"/>
    <property type="match status" value="1"/>
</dbReference>
<dbReference type="PANTHER" id="PTHR12778:SF9">
    <property type="entry name" value="ACETYL-COENZYME A TRANSPORTER 1"/>
    <property type="match status" value="1"/>
</dbReference>
<dbReference type="eggNOG" id="KOG3574">
    <property type="taxonomic scope" value="Eukaryota"/>
</dbReference>
<sequence>MGVTNGDFGSIALLLLLYVLQGVPMGISASVSFILQEKGATLSEQGIFSLASWPFSFKVLWAPLVDTYYVRSMGQRRSWILPLQVTVGLTLLFTARNLDWLIYHREADVRALSTIFFLIYFLLASQDIAVDGWALSMLSRKNVGMASTCNAVGQTAGFFISFTGYLVLNSFFEVQLGSFISFWGVIFLFSAACVLQKSETTRESSIPRSVKDAYRQARAIIRLPSVIKLSVVLMTRAVAFSATETLTQLKLLECGVPKQHMATISACISPINILLPLFLTKWTAGERPLECVLRTWMLRAVVASGASLIVMIAPTDLYLTDRIPWGFYISVILWMSSYTALSTVHFVSFMAFYSRISDIEMGGTYMTLLNAISNFGHKWAETATLFIVGRLARFKYCAGPGEATEGSRKCSASVRSSIWLDRFDNDGPFHFAVLMSPMIAFVWLRLARKHVNSLQDGGLSKWKVE</sequence>
<feature type="transmembrane region" description="Helical" evidence="5">
    <location>
        <begin position="47"/>
        <end position="65"/>
    </location>
</feature>
<feature type="transmembrane region" description="Helical" evidence="5">
    <location>
        <begin position="325"/>
        <end position="353"/>
    </location>
</feature>
<evidence type="ECO:0000313" key="7">
    <source>
        <dbReference type="EMBL" id="ACO68592.1"/>
    </source>
</evidence>
<dbReference type="GO" id="GO:0016020">
    <property type="term" value="C:membrane"/>
    <property type="evidence" value="ECO:0007669"/>
    <property type="project" value="UniProtKB-SubCell"/>
</dbReference>
<feature type="transmembrane region" description="Helical" evidence="5">
    <location>
        <begin position="291"/>
        <end position="313"/>
    </location>
</feature>
<gene>
    <name evidence="7" type="ORF">MICPUN_93259</name>
</gene>
<dbReference type="GO" id="GO:0008521">
    <property type="term" value="F:acetyl-CoA transmembrane transporter activity"/>
    <property type="evidence" value="ECO:0007669"/>
    <property type="project" value="InterPro"/>
</dbReference>
<keyword evidence="3 5" id="KW-1133">Transmembrane helix</keyword>
<feature type="transmembrane region" description="Helical" evidence="5">
    <location>
        <begin position="77"/>
        <end position="95"/>
    </location>
</feature>
<reference evidence="7 8" key="1">
    <citation type="journal article" date="2009" name="Science">
        <title>Green evolution and dynamic adaptations revealed by genomes of the marine picoeukaryotes Micromonas.</title>
        <authorList>
            <person name="Worden A.Z."/>
            <person name="Lee J.H."/>
            <person name="Mock T."/>
            <person name="Rouze P."/>
            <person name="Simmons M.P."/>
            <person name="Aerts A.L."/>
            <person name="Allen A.E."/>
            <person name="Cuvelier M.L."/>
            <person name="Derelle E."/>
            <person name="Everett M.V."/>
            <person name="Foulon E."/>
            <person name="Grimwood J."/>
            <person name="Gundlach H."/>
            <person name="Henrissat B."/>
            <person name="Napoli C."/>
            <person name="McDonald S.M."/>
            <person name="Parker M.S."/>
            <person name="Rombauts S."/>
            <person name="Salamov A."/>
            <person name="Von Dassow P."/>
            <person name="Badger J.H."/>
            <person name="Coutinho P.M."/>
            <person name="Demir E."/>
            <person name="Dubchak I."/>
            <person name="Gentemann C."/>
            <person name="Eikrem W."/>
            <person name="Gready J.E."/>
            <person name="John U."/>
            <person name="Lanier W."/>
            <person name="Lindquist E.A."/>
            <person name="Lucas S."/>
            <person name="Mayer K.F."/>
            <person name="Moreau H."/>
            <person name="Not F."/>
            <person name="Otillar R."/>
            <person name="Panaud O."/>
            <person name="Pangilinan J."/>
            <person name="Paulsen I."/>
            <person name="Piegu B."/>
            <person name="Poliakov A."/>
            <person name="Robbens S."/>
            <person name="Schmutz J."/>
            <person name="Toulza E."/>
            <person name="Wyss T."/>
            <person name="Zelensky A."/>
            <person name="Zhou K."/>
            <person name="Armbrust E.V."/>
            <person name="Bhattacharya D."/>
            <person name="Goodenough U.W."/>
            <person name="Van de Peer Y."/>
            <person name="Grigoriev I.V."/>
        </authorList>
    </citation>
    <scope>NUCLEOTIDE SEQUENCE [LARGE SCALE GENOMIC DNA]</scope>
    <source>
        <strain evidence="8">RCC299 / NOUM17</strain>
    </source>
</reference>
<organism evidence="7 8">
    <name type="scientific">Micromonas commoda (strain RCC299 / NOUM17 / CCMP2709)</name>
    <name type="common">Picoplanktonic green alga</name>
    <dbReference type="NCBI Taxonomy" id="296587"/>
    <lineage>
        <taxon>Eukaryota</taxon>
        <taxon>Viridiplantae</taxon>
        <taxon>Chlorophyta</taxon>
        <taxon>Mamiellophyceae</taxon>
        <taxon>Mamiellales</taxon>
        <taxon>Mamiellaceae</taxon>
        <taxon>Micromonas</taxon>
    </lineage>
</organism>
<comment type="subcellular location">
    <subcellularLocation>
        <location evidence="1">Membrane</location>
        <topology evidence="1">Multi-pass membrane protein</topology>
    </subcellularLocation>
</comment>
<keyword evidence="6" id="KW-0732">Signal</keyword>
<dbReference type="InterPro" id="IPR004752">
    <property type="entry name" value="AmpG_permease/AT-1"/>
</dbReference>
<dbReference type="InterPro" id="IPR024371">
    <property type="entry name" value="AcetylCoA_trans_1-like"/>
</dbReference>
<feature type="transmembrane region" description="Helical" evidence="5">
    <location>
        <begin position="12"/>
        <end position="35"/>
    </location>
</feature>
<feature type="transmembrane region" description="Helical" evidence="5">
    <location>
        <begin position="180"/>
        <end position="198"/>
    </location>
</feature>
<dbReference type="Gene3D" id="1.20.1250.20">
    <property type="entry name" value="MFS general substrate transporter like domains"/>
    <property type="match status" value="1"/>
</dbReference>
<protein>
    <submittedName>
        <fullName evidence="7">Major facilitator superfamily</fullName>
    </submittedName>
</protein>
<dbReference type="RefSeq" id="XP_002507334.1">
    <property type="nucleotide sequence ID" value="XM_002507288.1"/>
</dbReference>
<evidence type="ECO:0000256" key="6">
    <source>
        <dbReference type="SAM" id="SignalP"/>
    </source>
</evidence>
<dbReference type="Proteomes" id="UP000002009">
    <property type="component" value="Chromosome 1"/>
</dbReference>
<proteinExistence type="predicted"/>
<feature type="signal peptide" evidence="6">
    <location>
        <begin position="1"/>
        <end position="22"/>
    </location>
</feature>
<evidence type="ECO:0000313" key="8">
    <source>
        <dbReference type="Proteomes" id="UP000002009"/>
    </source>
</evidence>
<keyword evidence="4 5" id="KW-0472">Membrane</keyword>
<evidence type="ECO:0000256" key="4">
    <source>
        <dbReference type="ARBA" id="ARBA00023136"/>
    </source>
</evidence>
<dbReference type="InterPro" id="IPR036259">
    <property type="entry name" value="MFS_trans_sf"/>
</dbReference>
<evidence type="ECO:0000256" key="5">
    <source>
        <dbReference type="SAM" id="Phobius"/>
    </source>
</evidence>
<dbReference type="Pfam" id="PF13000">
    <property type="entry name" value="Acatn"/>
    <property type="match status" value="3"/>
</dbReference>
<keyword evidence="2 5" id="KW-0812">Transmembrane</keyword>
<keyword evidence="8" id="KW-1185">Reference proteome</keyword>
<evidence type="ECO:0000256" key="1">
    <source>
        <dbReference type="ARBA" id="ARBA00004141"/>
    </source>
</evidence>
<dbReference type="GeneID" id="8250259"/>
<evidence type="ECO:0000256" key="2">
    <source>
        <dbReference type="ARBA" id="ARBA00022692"/>
    </source>
</evidence>
<dbReference type="GO" id="GO:0035348">
    <property type="term" value="P:acetyl-CoA transmembrane transport"/>
    <property type="evidence" value="ECO:0007669"/>
    <property type="project" value="InterPro"/>
</dbReference>
<dbReference type="OMA" id="RRKSWIM"/>
<dbReference type="SUPFAM" id="SSF103473">
    <property type="entry name" value="MFS general substrate transporter"/>
    <property type="match status" value="1"/>
</dbReference>
<feature type="transmembrane region" description="Helical" evidence="5">
    <location>
        <begin position="115"/>
        <end position="136"/>
    </location>
</feature>
<feature type="transmembrane region" description="Helical" evidence="5">
    <location>
        <begin position="148"/>
        <end position="168"/>
    </location>
</feature>
<dbReference type="EMBL" id="CP001574">
    <property type="protein sequence ID" value="ACO68592.1"/>
    <property type="molecule type" value="Genomic_DNA"/>
</dbReference>
<feature type="transmembrane region" description="Helical" evidence="5">
    <location>
        <begin position="219"/>
        <end position="240"/>
    </location>
</feature>
<dbReference type="InParanoid" id="C1FEL7"/>
<feature type="transmembrane region" description="Helical" evidence="5">
    <location>
        <begin position="260"/>
        <end position="279"/>
    </location>
</feature>
<accession>C1FEL7</accession>
<evidence type="ECO:0000256" key="3">
    <source>
        <dbReference type="ARBA" id="ARBA00022989"/>
    </source>
</evidence>
<dbReference type="STRING" id="296587.C1FEL7"/>
<name>C1FEL7_MICCC</name>
<dbReference type="KEGG" id="mis:MICPUN_93259"/>